<accession>A0A1X7TS28</accession>
<protein>
    <submittedName>
        <fullName evidence="2">Uncharacterized protein</fullName>
    </submittedName>
</protein>
<dbReference type="EnsemblMetazoa" id="Aqu2.1.17749_001">
    <property type="protein sequence ID" value="Aqu2.1.17749_001"/>
    <property type="gene ID" value="Aqu2.1.17749"/>
</dbReference>
<dbReference type="InParanoid" id="A0A1X7TS28"/>
<dbReference type="AlphaFoldDB" id="A0A1X7TS28"/>
<evidence type="ECO:0000313" key="2">
    <source>
        <dbReference type="EnsemblMetazoa" id="Aqu2.1.17749_001"/>
    </source>
</evidence>
<name>A0A1X7TS28_AMPQE</name>
<feature type="region of interest" description="Disordered" evidence="1">
    <location>
        <begin position="1"/>
        <end position="32"/>
    </location>
</feature>
<evidence type="ECO:0000256" key="1">
    <source>
        <dbReference type="SAM" id="MobiDB-lite"/>
    </source>
</evidence>
<reference evidence="2" key="1">
    <citation type="submission" date="2017-05" db="UniProtKB">
        <authorList>
            <consortium name="EnsemblMetazoa"/>
        </authorList>
    </citation>
    <scope>IDENTIFICATION</scope>
</reference>
<organism evidence="2">
    <name type="scientific">Amphimedon queenslandica</name>
    <name type="common">Sponge</name>
    <dbReference type="NCBI Taxonomy" id="400682"/>
    <lineage>
        <taxon>Eukaryota</taxon>
        <taxon>Metazoa</taxon>
        <taxon>Porifera</taxon>
        <taxon>Demospongiae</taxon>
        <taxon>Heteroscleromorpha</taxon>
        <taxon>Haplosclerida</taxon>
        <taxon>Niphatidae</taxon>
        <taxon>Amphimedon</taxon>
    </lineage>
</organism>
<proteinExistence type="predicted"/>
<sequence length="42" mass="4782">HHSFVLRSRTTKVVSKRSKDREQNGRQNPAADTAWVCGLTPF</sequence>